<dbReference type="InterPro" id="IPR043128">
    <property type="entry name" value="Rev_trsase/Diguanyl_cyclase"/>
</dbReference>
<keyword evidence="2" id="KW-1133">Transmembrane helix</keyword>
<keyword evidence="2" id="KW-0812">Transmembrane</keyword>
<dbReference type="AlphaFoldDB" id="A0A841PUR5"/>
<evidence type="ECO:0000313" key="5">
    <source>
        <dbReference type="Proteomes" id="UP000581688"/>
    </source>
</evidence>
<organism evidence="4 5">
    <name type="scientific">Salirhabdus euzebyi</name>
    <dbReference type="NCBI Taxonomy" id="394506"/>
    <lineage>
        <taxon>Bacteria</taxon>
        <taxon>Bacillati</taxon>
        <taxon>Bacillota</taxon>
        <taxon>Bacilli</taxon>
        <taxon>Bacillales</taxon>
        <taxon>Bacillaceae</taxon>
        <taxon>Salirhabdus</taxon>
    </lineage>
</organism>
<dbReference type="InterPro" id="IPR000160">
    <property type="entry name" value="GGDEF_dom"/>
</dbReference>
<feature type="transmembrane region" description="Helical" evidence="2">
    <location>
        <begin position="270"/>
        <end position="290"/>
    </location>
</feature>
<name>A0A841PUR5_9BACI</name>
<feature type="transmembrane region" description="Helical" evidence="2">
    <location>
        <begin position="232"/>
        <end position="250"/>
    </location>
</feature>
<dbReference type="EMBL" id="JACHGH010000003">
    <property type="protein sequence ID" value="MBB6452609.1"/>
    <property type="molecule type" value="Genomic_DNA"/>
</dbReference>
<feature type="transmembrane region" description="Helical" evidence="2">
    <location>
        <begin position="355"/>
        <end position="375"/>
    </location>
</feature>
<comment type="caution">
    <text evidence="4">The sequence shown here is derived from an EMBL/GenBank/DDBJ whole genome shotgun (WGS) entry which is preliminary data.</text>
</comment>
<keyword evidence="1" id="KW-0175">Coiled coil</keyword>
<keyword evidence="2" id="KW-0472">Membrane</keyword>
<feature type="coiled-coil region" evidence="1">
    <location>
        <begin position="418"/>
        <end position="449"/>
    </location>
</feature>
<dbReference type="GO" id="GO:0043709">
    <property type="term" value="P:cell adhesion involved in single-species biofilm formation"/>
    <property type="evidence" value="ECO:0007669"/>
    <property type="project" value="TreeGrafter"/>
</dbReference>
<feature type="transmembrane region" description="Helical" evidence="2">
    <location>
        <begin position="387"/>
        <end position="405"/>
    </location>
</feature>
<dbReference type="GO" id="GO:0005886">
    <property type="term" value="C:plasma membrane"/>
    <property type="evidence" value="ECO:0007669"/>
    <property type="project" value="TreeGrafter"/>
</dbReference>
<dbReference type="Pfam" id="PF00990">
    <property type="entry name" value="GGDEF"/>
    <property type="match status" value="1"/>
</dbReference>
<evidence type="ECO:0000256" key="2">
    <source>
        <dbReference type="SAM" id="Phobius"/>
    </source>
</evidence>
<dbReference type="NCBIfam" id="TIGR00254">
    <property type="entry name" value="GGDEF"/>
    <property type="match status" value="1"/>
</dbReference>
<dbReference type="SUPFAM" id="SSF55073">
    <property type="entry name" value="Nucleotide cyclase"/>
    <property type="match status" value="1"/>
</dbReference>
<feature type="domain" description="GGDEF" evidence="3">
    <location>
        <begin position="477"/>
        <end position="612"/>
    </location>
</feature>
<feature type="transmembrane region" description="Helical" evidence="2">
    <location>
        <begin position="203"/>
        <end position="225"/>
    </location>
</feature>
<proteinExistence type="predicted"/>
<dbReference type="SUPFAM" id="SSF49785">
    <property type="entry name" value="Galactose-binding domain-like"/>
    <property type="match status" value="1"/>
</dbReference>
<evidence type="ECO:0000256" key="1">
    <source>
        <dbReference type="SAM" id="Coils"/>
    </source>
</evidence>
<accession>A0A841PUR5</accession>
<feature type="transmembrane region" description="Helical" evidence="2">
    <location>
        <begin position="297"/>
        <end position="322"/>
    </location>
</feature>
<dbReference type="SMART" id="SM00267">
    <property type="entry name" value="GGDEF"/>
    <property type="match status" value="1"/>
</dbReference>
<dbReference type="PANTHER" id="PTHR45138">
    <property type="entry name" value="REGULATORY COMPONENTS OF SENSORY TRANSDUCTION SYSTEM"/>
    <property type="match status" value="1"/>
</dbReference>
<reference evidence="4 5" key="1">
    <citation type="submission" date="2020-08" db="EMBL/GenBank/DDBJ databases">
        <title>Genomic Encyclopedia of Type Strains, Phase IV (KMG-IV): sequencing the most valuable type-strain genomes for metagenomic binning, comparative biology and taxonomic classification.</title>
        <authorList>
            <person name="Goeker M."/>
        </authorList>
    </citation>
    <scope>NUCLEOTIDE SEQUENCE [LARGE SCALE GENOMIC DNA]</scope>
    <source>
        <strain evidence="4 5">DSM 19612</strain>
    </source>
</reference>
<dbReference type="RefSeq" id="WP_174495182.1">
    <property type="nucleotide sequence ID" value="NZ_CADDWK010000003.1"/>
</dbReference>
<dbReference type="InterPro" id="IPR029787">
    <property type="entry name" value="Nucleotide_cyclase"/>
</dbReference>
<dbReference type="Proteomes" id="UP000581688">
    <property type="component" value="Unassembled WGS sequence"/>
</dbReference>
<dbReference type="GO" id="GO:0052621">
    <property type="term" value="F:diguanylate cyclase activity"/>
    <property type="evidence" value="ECO:0007669"/>
    <property type="project" value="TreeGrafter"/>
</dbReference>
<dbReference type="Gene3D" id="2.60.120.260">
    <property type="entry name" value="Galactose-binding domain-like"/>
    <property type="match status" value="1"/>
</dbReference>
<dbReference type="InterPro" id="IPR008979">
    <property type="entry name" value="Galactose-bd-like_sf"/>
</dbReference>
<dbReference type="CDD" id="cd01949">
    <property type="entry name" value="GGDEF"/>
    <property type="match status" value="1"/>
</dbReference>
<dbReference type="PANTHER" id="PTHR45138:SF9">
    <property type="entry name" value="DIGUANYLATE CYCLASE DGCM-RELATED"/>
    <property type="match status" value="1"/>
</dbReference>
<dbReference type="InterPro" id="IPR011623">
    <property type="entry name" value="7TMR_DISM_rcpt_extracell_dom1"/>
</dbReference>
<protein>
    <submittedName>
        <fullName evidence="4">Diguanylate cyclase (GGDEF)-like protein</fullName>
    </submittedName>
</protein>
<feature type="transmembrane region" description="Helical" evidence="2">
    <location>
        <begin position="328"/>
        <end position="348"/>
    </location>
</feature>
<dbReference type="GO" id="GO:1902201">
    <property type="term" value="P:negative regulation of bacterial-type flagellum-dependent cell motility"/>
    <property type="evidence" value="ECO:0007669"/>
    <property type="project" value="TreeGrafter"/>
</dbReference>
<dbReference type="FunFam" id="3.30.70.270:FF:000001">
    <property type="entry name" value="Diguanylate cyclase domain protein"/>
    <property type="match status" value="1"/>
</dbReference>
<sequence>MHRKRGLIIAFVAIALVFFIVIQNKTYEDSMKLVADNGVIDLEDWSFTEQGSLNLYGEWEFYWDKILSPDELKQIEEKQYFTVPNEWTSYEEMGAENKGVATYRLILQNVPSTQNLGIKVSKIPSAYTIYVNGELVGQDGKIGFSKDEETPVYVPKLHTFSVQEDQIELVIHASNFHYRSGAIRGDIKIGEVSQLIQDREQKIAFQMFIFGGLLLLGLYHIALFIYRKKDYISLNFGLMCLLIGLRTSLLGEVYFAELFPNIPLIIQTKLTFLAYYMSIPFFAWFLFYLFREESSKMMTYAITVISGVFSLIVIFTPITIFTSTITLFYPYTVALAFYVLFIFLKAYFKEKPGSFTLTLCAMFLASTAFYDLYLYRLDLNTGDYVSFGLFVFVIGLGLVNSQLLANSYMKIESMHSFLQQWNNELEKTIEERTEELKNANKRLEQLSFKDGLTDIPNRRYFDEVLHKEWEKGIKSNQALSLLLIDIDFFKLFNDNYGHLTGDECLKLVAKMLDESMTERATVARYGGEEFAVILQDTEYEDAIVVAEKLRKSVFDKRLEHDQSPYLYITLSIGVATIYPSGDVEVNTIIACADDALYEAKEKGKNRVEGFFSKGKGMNTHQSITKH</sequence>
<dbReference type="InterPro" id="IPR050469">
    <property type="entry name" value="Diguanylate_Cyclase"/>
</dbReference>
<evidence type="ECO:0000259" key="3">
    <source>
        <dbReference type="PROSITE" id="PS50887"/>
    </source>
</evidence>
<dbReference type="PROSITE" id="PS50887">
    <property type="entry name" value="GGDEF"/>
    <property type="match status" value="1"/>
</dbReference>
<evidence type="ECO:0000313" key="4">
    <source>
        <dbReference type="EMBL" id="MBB6452609.1"/>
    </source>
</evidence>
<gene>
    <name evidence="4" type="ORF">HNQ94_001055</name>
</gene>
<dbReference type="Gene3D" id="3.30.70.270">
    <property type="match status" value="1"/>
</dbReference>
<keyword evidence="5" id="KW-1185">Reference proteome</keyword>
<dbReference type="Pfam" id="PF07695">
    <property type="entry name" value="7TMR-DISM_7TM"/>
    <property type="match status" value="1"/>
</dbReference>